<protein>
    <submittedName>
        <fullName evidence="1">Hyphothetical protein</fullName>
    </submittedName>
</protein>
<proteinExistence type="predicted"/>
<reference evidence="1 2" key="1">
    <citation type="journal article" date="2014" name="Arch. Virol.">
        <title>Complete genome sequence of enterobacteria phage 4MG, a new member of the subgroup "PVP-SE1-like phage" of the "rV5-like viruses".</title>
        <authorList>
            <person name="Kim M."/>
            <person name="Heu S."/>
            <person name="Ryu S."/>
        </authorList>
    </citation>
    <scope>NUCLEOTIDE SEQUENCE [LARGE SCALE GENOMIC DNA]</scope>
</reference>
<keyword evidence="2" id="KW-1185">Reference proteome</keyword>
<evidence type="ECO:0000313" key="1">
    <source>
        <dbReference type="EMBL" id="AGZ17706.1"/>
    </source>
</evidence>
<dbReference type="RefSeq" id="YP_008857448.1">
    <property type="nucleotide sequence ID" value="NC_022968.1"/>
</dbReference>
<dbReference type="KEGG" id="vg:17776482"/>
<dbReference type="Proteomes" id="UP000018620">
    <property type="component" value="Segment"/>
</dbReference>
<dbReference type="EMBL" id="KF550303">
    <property type="protein sequence ID" value="AGZ17706.1"/>
    <property type="molecule type" value="Genomic_DNA"/>
</dbReference>
<name>V5KSS2_9CAUD</name>
<gene>
    <name evidence="1" type="ORF">4MG_232</name>
</gene>
<evidence type="ECO:0000313" key="2">
    <source>
        <dbReference type="Proteomes" id="UP000018620"/>
    </source>
</evidence>
<accession>V5KSS2</accession>
<organism evidence="1 2">
    <name type="scientific">Escherichia phage 4MG</name>
    <dbReference type="NCBI Taxonomy" id="1391428"/>
    <lineage>
        <taxon>Viruses</taxon>
        <taxon>Duplodnaviria</taxon>
        <taxon>Heunggongvirae</taxon>
        <taxon>Uroviricota</taxon>
        <taxon>Caudoviricetes</taxon>
        <taxon>Vequintavirinae</taxon>
        <taxon>Seunavirus</taxon>
        <taxon>Seunavirus 4MG</taxon>
    </lineage>
</organism>
<sequence length="47" mass="5477">MTDKETKLYEMLKELCDASPRGSARGFIFAKAKRLLKEIEDERETDI</sequence>